<gene>
    <name evidence="1" type="ORF">EPI10_006855</name>
</gene>
<accession>A0A5B6WVA2</accession>
<name>A0A5B6WVA2_9ROSI</name>
<reference evidence="2" key="1">
    <citation type="journal article" date="2019" name="Plant Biotechnol. J.">
        <title>Genome sequencing of the Australian wild diploid species Gossypium australe highlights disease resistance and delayed gland morphogenesis.</title>
        <authorList>
            <person name="Cai Y."/>
            <person name="Cai X."/>
            <person name="Wang Q."/>
            <person name="Wang P."/>
            <person name="Zhang Y."/>
            <person name="Cai C."/>
            <person name="Xu Y."/>
            <person name="Wang K."/>
            <person name="Zhou Z."/>
            <person name="Wang C."/>
            <person name="Geng S."/>
            <person name="Li B."/>
            <person name="Dong Q."/>
            <person name="Hou Y."/>
            <person name="Wang H."/>
            <person name="Ai P."/>
            <person name="Liu Z."/>
            <person name="Yi F."/>
            <person name="Sun M."/>
            <person name="An G."/>
            <person name="Cheng J."/>
            <person name="Zhang Y."/>
            <person name="Shi Q."/>
            <person name="Xie Y."/>
            <person name="Shi X."/>
            <person name="Chang Y."/>
            <person name="Huang F."/>
            <person name="Chen Y."/>
            <person name="Hong S."/>
            <person name="Mi L."/>
            <person name="Sun Q."/>
            <person name="Zhang L."/>
            <person name="Zhou B."/>
            <person name="Peng R."/>
            <person name="Zhang X."/>
            <person name="Liu F."/>
        </authorList>
    </citation>
    <scope>NUCLEOTIDE SEQUENCE [LARGE SCALE GENOMIC DNA]</scope>
    <source>
        <strain evidence="2">cv. PA1801</strain>
    </source>
</reference>
<keyword evidence="2" id="KW-1185">Reference proteome</keyword>
<evidence type="ECO:0000313" key="2">
    <source>
        <dbReference type="Proteomes" id="UP000325315"/>
    </source>
</evidence>
<proteinExistence type="predicted"/>
<protein>
    <submittedName>
        <fullName evidence="1">Tyrosine decarboxylase 1-like</fullName>
    </submittedName>
</protein>
<dbReference type="AlphaFoldDB" id="A0A5B6WVA2"/>
<dbReference type="Proteomes" id="UP000325315">
    <property type="component" value="Unassembled WGS sequence"/>
</dbReference>
<organism evidence="1 2">
    <name type="scientific">Gossypium australe</name>
    <dbReference type="NCBI Taxonomy" id="47621"/>
    <lineage>
        <taxon>Eukaryota</taxon>
        <taxon>Viridiplantae</taxon>
        <taxon>Streptophyta</taxon>
        <taxon>Embryophyta</taxon>
        <taxon>Tracheophyta</taxon>
        <taxon>Spermatophyta</taxon>
        <taxon>Magnoliopsida</taxon>
        <taxon>eudicotyledons</taxon>
        <taxon>Gunneridae</taxon>
        <taxon>Pentapetalae</taxon>
        <taxon>rosids</taxon>
        <taxon>malvids</taxon>
        <taxon>Malvales</taxon>
        <taxon>Malvaceae</taxon>
        <taxon>Malvoideae</taxon>
        <taxon>Gossypium</taxon>
    </lineage>
</organism>
<evidence type="ECO:0000313" key="1">
    <source>
        <dbReference type="EMBL" id="KAA3484792.1"/>
    </source>
</evidence>
<dbReference type="OrthoDB" id="1002389at2759"/>
<sequence length="126" mass="14400">MGIGVQTMTSFNLRRWNFLNVLTERFNSSEINFLEAAITNEEIKRALFDMAPLKAPGSDGFHAHFFQSQWDILGNDVCQWVKDVFAGRPIEPDLNNTLIVLIPKKKIPRILVILGPSVYALFFTSW</sequence>
<comment type="caution">
    <text evidence="1">The sequence shown here is derived from an EMBL/GenBank/DDBJ whole genome shotgun (WGS) entry which is preliminary data.</text>
</comment>
<dbReference type="EMBL" id="SMMG02000002">
    <property type="protein sequence ID" value="KAA3484792.1"/>
    <property type="molecule type" value="Genomic_DNA"/>
</dbReference>